<dbReference type="RefSeq" id="WP_170034227.1">
    <property type="nucleotide sequence ID" value="NZ_JABDTL010000001.1"/>
</dbReference>
<gene>
    <name evidence="2" type="ORF">HNQ61_005226</name>
</gene>
<accession>A0A841H5N7</accession>
<organism evidence="2 3">
    <name type="scientific">Longimicrobium terrae</name>
    <dbReference type="NCBI Taxonomy" id="1639882"/>
    <lineage>
        <taxon>Bacteria</taxon>
        <taxon>Pseudomonadati</taxon>
        <taxon>Gemmatimonadota</taxon>
        <taxon>Longimicrobiia</taxon>
        <taxon>Longimicrobiales</taxon>
        <taxon>Longimicrobiaceae</taxon>
        <taxon>Longimicrobium</taxon>
    </lineage>
</organism>
<dbReference type="PANTHER" id="PTHR34846">
    <property type="entry name" value="4-CARBOXYMUCONOLACTONE DECARBOXYLASE FAMILY PROTEIN (AFU_ORTHOLOGUE AFUA_6G11590)"/>
    <property type="match status" value="1"/>
</dbReference>
<evidence type="ECO:0000259" key="1">
    <source>
        <dbReference type="Pfam" id="PF02627"/>
    </source>
</evidence>
<comment type="caution">
    <text evidence="2">The sequence shown here is derived from an EMBL/GenBank/DDBJ whole genome shotgun (WGS) entry which is preliminary data.</text>
</comment>
<keyword evidence="3" id="KW-1185">Reference proteome</keyword>
<proteinExistence type="predicted"/>
<dbReference type="Proteomes" id="UP000582837">
    <property type="component" value="Unassembled WGS sequence"/>
</dbReference>
<dbReference type="InterPro" id="IPR029032">
    <property type="entry name" value="AhpD-like"/>
</dbReference>
<name>A0A841H5N7_9BACT</name>
<dbReference type="Gene3D" id="1.20.1290.10">
    <property type="entry name" value="AhpD-like"/>
    <property type="match status" value="1"/>
</dbReference>
<dbReference type="EMBL" id="JACHIA010000026">
    <property type="protein sequence ID" value="MBB6073555.1"/>
    <property type="molecule type" value="Genomic_DNA"/>
</dbReference>
<dbReference type="SUPFAM" id="SSF69118">
    <property type="entry name" value="AhpD-like"/>
    <property type="match status" value="1"/>
</dbReference>
<dbReference type="InterPro" id="IPR003779">
    <property type="entry name" value="CMD-like"/>
</dbReference>
<sequence>MTQTELARPEEAVVLYPQHPARLDYSRAAPGALRAQYGLEQYVLASGLEESLITLIKVRASIMNGCAYCLDMHTTHARQAGEAERRLYAVPVWRETPFFSPRERSALAWTEAVTRIGDGGVSDELYAEASQHFTEAELVNLTMAVVAINGWNRLAITFRTPVGQAPRA</sequence>
<keyword evidence="2" id="KW-0560">Oxidoreductase</keyword>
<keyword evidence="2" id="KW-0575">Peroxidase</keyword>
<dbReference type="Pfam" id="PF02627">
    <property type="entry name" value="CMD"/>
    <property type="match status" value="1"/>
</dbReference>
<feature type="domain" description="Carboxymuconolactone decarboxylase-like" evidence="1">
    <location>
        <begin position="31"/>
        <end position="112"/>
    </location>
</feature>
<dbReference type="InterPro" id="IPR004675">
    <property type="entry name" value="AhpD_core"/>
</dbReference>
<dbReference type="AlphaFoldDB" id="A0A841H5N7"/>
<dbReference type="NCBIfam" id="TIGR00778">
    <property type="entry name" value="ahpD_dom"/>
    <property type="match status" value="1"/>
</dbReference>
<reference evidence="2 3" key="1">
    <citation type="submission" date="2020-08" db="EMBL/GenBank/DDBJ databases">
        <title>Genomic Encyclopedia of Type Strains, Phase IV (KMG-IV): sequencing the most valuable type-strain genomes for metagenomic binning, comparative biology and taxonomic classification.</title>
        <authorList>
            <person name="Goeker M."/>
        </authorList>
    </citation>
    <scope>NUCLEOTIDE SEQUENCE [LARGE SCALE GENOMIC DNA]</scope>
    <source>
        <strain evidence="2 3">DSM 29007</strain>
    </source>
</reference>
<dbReference type="GO" id="GO:0051920">
    <property type="term" value="F:peroxiredoxin activity"/>
    <property type="evidence" value="ECO:0007669"/>
    <property type="project" value="InterPro"/>
</dbReference>
<evidence type="ECO:0000313" key="2">
    <source>
        <dbReference type="EMBL" id="MBB6073555.1"/>
    </source>
</evidence>
<protein>
    <submittedName>
        <fullName evidence="2">AhpD family alkylhydroperoxidase</fullName>
    </submittedName>
</protein>
<dbReference type="PANTHER" id="PTHR34846:SF10">
    <property type="entry name" value="CYTOPLASMIC PROTEIN"/>
    <property type="match status" value="1"/>
</dbReference>
<evidence type="ECO:0000313" key="3">
    <source>
        <dbReference type="Proteomes" id="UP000582837"/>
    </source>
</evidence>